<dbReference type="EMBL" id="CM047897">
    <property type="protein sequence ID" value="KAJ0111032.1"/>
    <property type="molecule type" value="Genomic_DNA"/>
</dbReference>
<sequence>MPQKDLELPDALGCTALHYAAVGGSIRACRALDVVCYLSSVTTDGSPGHPFSGNLAGILACSLAAGGFHATAKDDDGLNILDALALRPWDFQSGMVGWPEKLLWNCIGLLAPGIKEVHDAKLTHKFALELVKSVVVAFSPLSDSQIYEFFLQSDIITKAASSGIVEIVKICLQMVPDIFWLSTDQQTLLKVAVQYRQEKILTLVHNTVVYNKFTSPKPIDEFKNSILHLAARLAPPHHLRVVSGAALQMQREVQWFKVTTPVKSTYHVAYLTQLLVYLNSNNMAL</sequence>
<organism evidence="1 2">
    <name type="scientific">Pistacia atlantica</name>
    <dbReference type="NCBI Taxonomy" id="434234"/>
    <lineage>
        <taxon>Eukaryota</taxon>
        <taxon>Viridiplantae</taxon>
        <taxon>Streptophyta</taxon>
        <taxon>Embryophyta</taxon>
        <taxon>Tracheophyta</taxon>
        <taxon>Spermatophyta</taxon>
        <taxon>Magnoliopsida</taxon>
        <taxon>eudicotyledons</taxon>
        <taxon>Gunneridae</taxon>
        <taxon>Pentapetalae</taxon>
        <taxon>rosids</taxon>
        <taxon>malvids</taxon>
        <taxon>Sapindales</taxon>
        <taxon>Anacardiaceae</taxon>
        <taxon>Pistacia</taxon>
    </lineage>
</organism>
<proteinExistence type="predicted"/>
<keyword evidence="2" id="KW-1185">Reference proteome</keyword>
<protein>
    <submittedName>
        <fullName evidence="1">Uncharacterized protein</fullName>
    </submittedName>
</protein>
<reference evidence="2" key="1">
    <citation type="journal article" date="2023" name="G3 (Bethesda)">
        <title>Genome assembly and association tests identify interacting loci associated with vigor, precocity, and sex in interspecific pistachio rootstocks.</title>
        <authorList>
            <person name="Palmer W."/>
            <person name="Jacygrad E."/>
            <person name="Sagayaradj S."/>
            <person name="Cavanaugh K."/>
            <person name="Han R."/>
            <person name="Bertier L."/>
            <person name="Beede B."/>
            <person name="Kafkas S."/>
            <person name="Golino D."/>
            <person name="Preece J."/>
            <person name="Michelmore R."/>
        </authorList>
    </citation>
    <scope>NUCLEOTIDE SEQUENCE [LARGE SCALE GENOMIC DNA]</scope>
</reference>
<evidence type="ECO:0000313" key="2">
    <source>
        <dbReference type="Proteomes" id="UP001164250"/>
    </source>
</evidence>
<comment type="caution">
    <text evidence="1">The sequence shown here is derived from an EMBL/GenBank/DDBJ whole genome shotgun (WGS) entry which is preliminary data.</text>
</comment>
<name>A0ACC1C637_9ROSI</name>
<dbReference type="Proteomes" id="UP001164250">
    <property type="component" value="Chromosome 1"/>
</dbReference>
<accession>A0ACC1C637</accession>
<gene>
    <name evidence="1" type="ORF">Patl1_01709</name>
</gene>
<evidence type="ECO:0000313" key="1">
    <source>
        <dbReference type="EMBL" id="KAJ0111032.1"/>
    </source>
</evidence>